<feature type="signal peptide" evidence="1">
    <location>
        <begin position="1"/>
        <end position="28"/>
    </location>
</feature>
<organism evidence="2 3">
    <name type="scientific">Acidithiobacillus ferrooxidans</name>
    <name type="common">Thiobacillus ferrooxidans</name>
    <dbReference type="NCBI Taxonomy" id="920"/>
    <lineage>
        <taxon>Bacteria</taxon>
        <taxon>Pseudomonadati</taxon>
        <taxon>Pseudomonadota</taxon>
        <taxon>Acidithiobacillia</taxon>
        <taxon>Acidithiobacillales</taxon>
        <taxon>Acidithiobacillaceae</taxon>
        <taxon>Acidithiobacillus</taxon>
    </lineage>
</organism>
<dbReference type="Gene3D" id="3.10.450.70">
    <property type="entry name" value="Disulphide bond isomerase, DsbC/G, N-terminal"/>
    <property type="match status" value="1"/>
</dbReference>
<sequence>MTLTTRKIWPKALFAAVLLGSMATQAFAAPTGILAHVLAAHHAGKILRTFPGPDGLTGIVMEYNGSKAIAYLTPNGKYLISGLVANLETGANVTAGYGIKYIGKINLVKGPAASKIAFQCASLSGITVGNKGAANVMIAVFNPSTPMGHKVMAVMMGEAGQMAKKGTLHVMALRLVPYGPLAPAILSAGNAGREQRLANVLKHKSPGYVTTMGTRFAQRNNVVLGNIPMKPPFLVIYFPQAGLSAAVPVRSLMRVASTVKSAEVIAGNVQ</sequence>
<dbReference type="SUPFAM" id="SSF54423">
    <property type="entry name" value="DsbC/DsbG N-terminal domain-like"/>
    <property type="match status" value="1"/>
</dbReference>
<dbReference type="GO" id="GO:0042597">
    <property type="term" value="C:periplasmic space"/>
    <property type="evidence" value="ECO:0007669"/>
    <property type="project" value="InterPro"/>
</dbReference>
<keyword evidence="3" id="KW-1185">Reference proteome</keyword>
<dbReference type="AlphaFoldDB" id="A0A179BF72"/>
<dbReference type="InterPro" id="IPR009094">
    <property type="entry name" value="DiS-bond_isomerase_DsbC/G_N_sf"/>
</dbReference>
<accession>A0A179BF72</accession>
<feature type="chain" id="PRO_5008099282" evidence="1">
    <location>
        <begin position="29"/>
        <end position="270"/>
    </location>
</feature>
<reference evidence="2 3" key="1">
    <citation type="submission" date="2016-04" db="EMBL/GenBank/DDBJ databases">
        <title>Acidithiobacillus ferrooxidans genome sequencing and assembly.</title>
        <authorList>
            <person name="Zhou Z."/>
        </authorList>
    </citation>
    <scope>NUCLEOTIDE SEQUENCE [LARGE SCALE GENOMIC DNA]</scope>
    <source>
        <strain evidence="2 3">BY0502</strain>
    </source>
</reference>
<evidence type="ECO:0000256" key="1">
    <source>
        <dbReference type="SAM" id="SignalP"/>
    </source>
</evidence>
<protein>
    <submittedName>
        <fullName evidence="2">Uncharacterized protein</fullName>
    </submittedName>
</protein>
<proteinExistence type="predicted"/>
<dbReference type="Proteomes" id="UP000078302">
    <property type="component" value="Unassembled WGS sequence"/>
</dbReference>
<comment type="caution">
    <text evidence="2">The sequence shown here is derived from an EMBL/GenBank/DDBJ whole genome shotgun (WGS) entry which is preliminary data.</text>
</comment>
<name>A0A179BF72_ACIFR</name>
<evidence type="ECO:0000313" key="3">
    <source>
        <dbReference type="Proteomes" id="UP000078302"/>
    </source>
</evidence>
<dbReference type="EMBL" id="LVXZ01000129">
    <property type="protein sequence ID" value="OAP89664.1"/>
    <property type="molecule type" value="Genomic_DNA"/>
</dbReference>
<keyword evidence="1" id="KW-0732">Signal</keyword>
<evidence type="ECO:0000313" key="2">
    <source>
        <dbReference type="EMBL" id="OAP89664.1"/>
    </source>
</evidence>
<gene>
    <name evidence="2" type="ORF">A4H96_10230</name>
</gene>